<dbReference type="Gene3D" id="2.40.10.350">
    <property type="entry name" value="Rod shape-determining protein MreC, domain 2"/>
    <property type="match status" value="1"/>
</dbReference>
<evidence type="ECO:0000313" key="8">
    <source>
        <dbReference type="EMBL" id="CAB4970485.1"/>
    </source>
</evidence>
<dbReference type="Pfam" id="PF04085">
    <property type="entry name" value="MreC"/>
    <property type="match status" value="1"/>
</dbReference>
<evidence type="ECO:0000256" key="2">
    <source>
        <dbReference type="ARBA" id="ARBA00013855"/>
    </source>
</evidence>
<proteinExistence type="inferred from homology"/>
<evidence type="ECO:0000256" key="3">
    <source>
        <dbReference type="ARBA" id="ARBA00022960"/>
    </source>
</evidence>
<organism evidence="9">
    <name type="scientific">freshwater metagenome</name>
    <dbReference type="NCBI Taxonomy" id="449393"/>
    <lineage>
        <taxon>unclassified sequences</taxon>
        <taxon>metagenomes</taxon>
        <taxon>ecological metagenomes</taxon>
    </lineage>
</organism>
<dbReference type="InterPro" id="IPR007221">
    <property type="entry name" value="MreC"/>
</dbReference>
<evidence type="ECO:0000259" key="5">
    <source>
        <dbReference type="Pfam" id="PF04085"/>
    </source>
</evidence>
<dbReference type="InterPro" id="IPR042175">
    <property type="entry name" value="Cell/Rod_MreC_2"/>
</dbReference>
<dbReference type="Gene3D" id="2.40.10.340">
    <property type="entry name" value="Rod shape-determining protein MreC, domain 1"/>
    <property type="match status" value="1"/>
</dbReference>
<evidence type="ECO:0000313" key="7">
    <source>
        <dbReference type="EMBL" id="CAB4903125.1"/>
    </source>
</evidence>
<feature type="domain" description="Rod shape-determining protein MreC beta-barrel core" evidence="5">
    <location>
        <begin position="123"/>
        <end position="271"/>
    </location>
</feature>
<gene>
    <name evidence="6" type="ORF">UFOPK2683_01724</name>
    <name evidence="7" type="ORF">UFOPK3605_00601</name>
    <name evidence="8" type="ORF">UFOPK3897_00379</name>
    <name evidence="9" type="ORF">UFOPK4121_00346</name>
</gene>
<reference evidence="9" key="1">
    <citation type="submission" date="2020-05" db="EMBL/GenBank/DDBJ databases">
        <authorList>
            <person name="Chiriac C."/>
            <person name="Salcher M."/>
            <person name="Ghai R."/>
            <person name="Kavagutti S V."/>
        </authorList>
    </citation>
    <scope>NUCLEOTIDE SEQUENCE</scope>
</reference>
<dbReference type="EMBL" id="CAFBPQ010000005">
    <property type="protein sequence ID" value="CAB5015982.1"/>
    <property type="molecule type" value="Genomic_DNA"/>
</dbReference>
<name>A0A6J7QNI3_9ZZZZ</name>
<evidence type="ECO:0000313" key="9">
    <source>
        <dbReference type="EMBL" id="CAB5015982.1"/>
    </source>
</evidence>
<accession>A0A6J7QNI3</accession>
<dbReference type="AlphaFoldDB" id="A0A6J7QNI3"/>
<evidence type="ECO:0000256" key="1">
    <source>
        <dbReference type="ARBA" id="ARBA00009369"/>
    </source>
</evidence>
<dbReference type="GO" id="GO:0005886">
    <property type="term" value="C:plasma membrane"/>
    <property type="evidence" value="ECO:0007669"/>
    <property type="project" value="TreeGrafter"/>
</dbReference>
<dbReference type="GO" id="GO:0008360">
    <property type="term" value="P:regulation of cell shape"/>
    <property type="evidence" value="ECO:0007669"/>
    <property type="project" value="UniProtKB-KW"/>
</dbReference>
<dbReference type="EMBL" id="CAFBOF010000004">
    <property type="protein sequence ID" value="CAB4970485.1"/>
    <property type="molecule type" value="Genomic_DNA"/>
</dbReference>
<dbReference type="InterPro" id="IPR042177">
    <property type="entry name" value="Cell/Rod_1"/>
</dbReference>
<dbReference type="EMBL" id="CAFBMM010000020">
    <property type="protein sequence ID" value="CAB4903125.1"/>
    <property type="molecule type" value="Genomic_DNA"/>
</dbReference>
<keyword evidence="3" id="KW-0133">Cell shape</keyword>
<dbReference type="PIRSF" id="PIRSF038471">
    <property type="entry name" value="MreC"/>
    <property type="match status" value="1"/>
</dbReference>
<dbReference type="PANTHER" id="PTHR34138">
    <property type="entry name" value="CELL SHAPE-DETERMINING PROTEIN MREC"/>
    <property type="match status" value="1"/>
</dbReference>
<dbReference type="PANTHER" id="PTHR34138:SF1">
    <property type="entry name" value="CELL SHAPE-DETERMINING PROTEIN MREC"/>
    <property type="match status" value="1"/>
</dbReference>
<comment type="similarity">
    <text evidence="1">Belongs to the MreC family.</text>
</comment>
<evidence type="ECO:0000256" key="4">
    <source>
        <dbReference type="ARBA" id="ARBA00032089"/>
    </source>
</evidence>
<dbReference type="EMBL" id="CAEZYK010000171">
    <property type="protein sequence ID" value="CAB4738396.1"/>
    <property type="molecule type" value="Genomic_DNA"/>
</dbReference>
<protein>
    <recommendedName>
        <fullName evidence="2">Cell shape-determining protein MreC</fullName>
    </recommendedName>
    <alternativeName>
        <fullName evidence="4">Cell shape protein MreC</fullName>
    </alternativeName>
</protein>
<sequence>MAFVKRNVRWQPILVVLLVAALLLVALDQRGSGPITAVKRVAREVISPVQNGVNSVFNPVRDLFDGVINYGQLRDRNLDLKRKNEVLQGKLLRERAVGSKVGELEKLLDLPTFEDATGVAARVVGGSPSNFERTVSINKGTSSGIQVGQPVVAGAGLVGKVTAVSRTVSTVTLINSSGFGVGVRLENSNEQGIAEGKSGENQMKLSFLTDVKIVVKKGELTFTSATTDAVFPPDIPVARVVSSQKLAGALEPTVILEPVVNLDDLTYVKVLR</sequence>
<dbReference type="InterPro" id="IPR055342">
    <property type="entry name" value="MreC_beta-barrel_core"/>
</dbReference>
<evidence type="ECO:0000313" key="6">
    <source>
        <dbReference type="EMBL" id="CAB4738396.1"/>
    </source>
</evidence>